<feature type="domain" description="GH16" evidence="3">
    <location>
        <begin position="217"/>
        <end position="432"/>
    </location>
</feature>
<dbReference type="Proteomes" id="UP000192411">
    <property type="component" value="Unassembled WGS sequence"/>
</dbReference>
<feature type="region of interest" description="Disordered" evidence="2">
    <location>
        <begin position="163"/>
        <end position="198"/>
    </location>
</feature>
<keyword evidence="5" id="KW-1185">Reference proteome</keyword>
<dbReference type="Gene3D" id="2.60.60.40">
    <property type="match status" value="1"/>
</dbReference>
<dbReference type="PANTHER" id="PTHR10963">
    <property type="entry name" value="GLYCOSYL HYDROLASE-RELATED"/>
    <property type="match status" value="1"/>
</dbReference>
<dbReference type="InterPro" id="IPR050546">
    <property type="entry name" value="Glycosyl_Hydrlase_16"/>
</dbReference>
<protein>
    <recommendedName>
        <fullName evidence="3">GH16 domain-containing protein</fullName>
    </recommendedName>
</protein>
<gene>
    <name evidence="4" type="ORF">BST47_03220</name>
</gene>
<dbReference type="PANTHER" id="PTHR10963:SF55">
    <property type="entry name" value="GLYCOSIDE HYDROLASE FAMILY 16 PROTEIN"/>
    <property type="match status" value="1"/>
</dbReference>
<dbReference type="OrthoDB" id="8771597at2"/>
<dbReference type="GO" id="GO:0004553">
    <property type="term" value="F:hydrolase activity, hydrolyzing O-glycosyl compounds"/>
    <property type="evidence" value="ECO:0007669"/>
    <property type="project" value="InterPro"/>
</dbReference>
<name>A0A1X0JY16_9MYCO</name>
<evidence type="ECO:0000256" key="1">
    <source>
        <dbReference type="ARBA" id="ARBA00006865"/>
    </source>
</evidence>
<feature type="compositionally biased region" description="Low complexity" evidence="2">
    <location>
        <begin position="163"/>
        <end position="195"/>
    </location>
</feature>
<dbReference type="CDD" id="cd00413">
    <property type="entry name" value="Glyco_hydrolase_16"/>
    <property type="match status" value="1"/>
</dbReference>
<accession>A0A1X0JY16</accession>
<dbReference type="EMBL" id="MVIM01000002">
    <property type="protein sequence ID" value="ORB67515.1"/>
    <property type="molecule type" value="Genomic_DNA"/>
</dbReference>
<dbReference type="RefSeq" id="WP_083123789.1">
    <property type="nucleotide sequence ID" value="NZ_MVIM01000002.1"/>
</dbReference>
<dbReference type="AlphaFoldDB" id="A0A1X0JY16"/>
<comment type="caution">
    <text evidence="4">The sequence shown here is derived from an EMBL/GenBank/DDBJ whole genome shotgun (WGS) entry which is preliminary data.</text>
</comment>
<dbReference type="Pfam" id="PF16841">
    <property type="entry name" value="CBM60"/>
    <property type="match status" value="1"/>
</dbReference>
<evidence type="ECO:0000313" key="4">
    <source>
        <dbReference type="EMBL" id="ORB67515.1"/>
    </source>
</evidence>
<evidence type="ECO:0000313" key="5">
    <source>
        <dbReference type="Proteomes" id="UP000192411"/>
    </source>
</evidence>
<reference evidence="4 5" key="1">
    <citation type="submission" date="2017-02" db="EMBL/GenBank/DDBJ databases">
        <title>The new phylogeny of genus Mycobacterium.</title>
        <authorList>
            <person name="Tortoli E."/>
            <person name="Trovato A."/>
            <person name="Cirillo D.M."/>
        </authorList>
    </citation>
    <scope>NUCLEOTIDE SEQUENCE [LARGE SCALE GENOMIC DNA]</scope>
    <source>
        <strain evidence="4 5">DSM 44338</strain>
    </source>
</reference>
<dbReference type="STRING" id="75922.BST47_03220"/>
<dbReference type="InterPro" id="IPR013320">
    <property type="entry name" value="ConA-like_dom_sf"/>
</dbReference>
<dbReference type="SUPFAM" id="SSF49899">
    <property type="entry name" value="Concanavalin A-like lectins/glucanases"/>
    <property type="match status" value="1"/>
</dbReference>
<dbReference type="Gene3D" id="2.60.120.200">
    <property type="match status" value="1"/>
</dbReference>
<proteinExistence type="inferred from homology"/>
<dbReference type="PROSITE" id="PS51762">
    <property type="entry name" value="GH16_2"/>
    <property type="match status" value="1"/>
</dbReference>
<dbReference type="InterPro" id="IPR000757">
    <property type="entry name" value="Beta-glucanase-like"/>
</dbReference>
<evidence type="ECO:0000256" key="2">
    <source>
        <dbReference type="SAM" id="MobiDB-lite"/>
    </source>
</evidence>
<comment type="similarity">
    <text evidence="1">Belongs to the glycosyl hydrolase 16 family.</text>
</comment>
<dbReference type="Pfam" id="PF00722">
    <property type="entry name" value="Glyco_hydro_16"/>
    <property type="match status" value="1"/>
</dbReference>
<dbReference type="GO" id="GO:0005975">
    <property type="term" value="P:carbohydrate metabolic process"/>
    <property type="evidence" value="ECO:0007669"/>
    <property type="project" value="InterPro"/>
</dbReference>
<sequence>MFRLRGISGWVGVGAIATAVAVTVSVTPFATAAASTVVEAESMSVSPSFAGAIRRDSTAFGGSFIALTWAATVSKKVSLPASATVVVRAKGQQCNGAPSMAVKVDGVTIGTHTVSANSWTSYTSARKISAGSHTIGVSFTNPYRTIRCTRQLSVDAVTVLPEVPTTTTSSTPPTSPTTTTAPTTTTTSVPASTAPKGNLPGWTHAFAEDFTRSAPKGSWANDTDPYKVVYVGAEGQQWRTYPSTFLDTYQRRPYRPAEVLSVADGMLQFDLHNVDGQPAGANPSPIIANGSQYQTYGRYSARLRVDNPNLSEYHIAWLLWPESEKWPDDGEIDFPEGQLNETAYGFHHYALASGGQDSANTGVSFNNWHVYTIEWSPGRVRFLLDDAVVLDTTRYVPTKPMRWQLQTETKGYGTNRGNLLVDWVSIWSYAGS</sequence>
<dbReference type="InterPro" id="IPR031768">
    <property type="entry name" value="CBM60_xylan-bd"/>
</dbReference>
<evidence type="ECO:0000259" key="3">
    <source>
        <dbReference type="PROSITE" id="PS51762"/>
    </source>
</evidence>
<organism evidence="4 5">
    <name type="scientific">Mycolicibacterium tusciae</name>
    <dbReference type="NCBI Taxonomy" id="75922"/>
    <lineage>
        <taxon>Bacteria</taxon>
        <taxon>Bacillati</taxon>
        <taxon>Actinomycetota</taxon>
        <taxon>Actinomycetes</taxon>
        <taxon>Mycobacteriales</taxon>
        <taxon>Mycobacteriaceae</taxon>
        <taxon>Mycolicibacterium</taxon>
    </lineage>
</organism>